<dbReference type="Pfam" id="PF08327">
    <property type="entry name" value="AHSA1"/>
    <property type="match status" value="1"/>
</dbReference>
<dbReference type="OrthoDB" id="9800600at2"/>
<dbReference type="STRING" id="485913.Krac_5545"/>
<evidence type="ECO:0000259" key="2">
    <source>
        <dbReference type="Pfam" id="PF08327"/>
    </source>
</evidence>
<dbReference type="Gene3D" id="3.30.530.20">
    <property type="match status" value="1"/>
</dbReference>
<dbReference type="SUPFAM" id="SSF55961">
    <property type="entry name" value="Bet v1-like"/>
    <property type="match status" value="1"/>
</dbReference>
<dbReference type="InParanoid" id="D6TWA3"/>
<evidence type="ECO:0000313" key="3">
    <source>
        <dbReference type="EMBL" id="EFH84486.1"/>
    </source>
</evidence>
<feature type="domain" description="Activator of Hsp90 ATPase homologue 1/2-like C-terminal" evidence="2">
    <location>
        <begin position="13"/>
        <end position="140"/>
    </location>
</feature>
<accession>D6TWA3</accession>
<gene>
    <name evidence="3" type="ORF">Krac_5545</name>
</gene>
<comment type="caution">
    <text evidence="3">The sequence shown here is derived from an EMBL/GenBank/DDBJ whole genome shotgun (WGS) entry which is preliminary data.</text>
</comment>
<reference evidence="3 4" key="1">
    <citation type="journal article" date="2011" name="Stand. Genomic Sci.">
        <title>Non-contiguous finished genome sequence and contextual data of the filamentous soil bacterium Ktedonobacter racemifer type strain (SOSP1-21).</title>
        <authorList>
            <person name="Chang Y.J."/>
            <person name="Land M."/>
            <person name="Hauser L."/>
            <person name="Chertkov O."/>
            <person name="Del Rio T.G."/>
            <person name="Nolan M."/>
            <person name="Copeland A."/>
            <person name="Tice H."/>
            <person name="Cheng J.F."/>
            <person name="Lucas S."/>
            <person name="Han C."/>
            <person name="Goodwin L."/>
            <person name="Pitluck S."/>
            <person name="Ivanova N."/>
            <person name="Ovchinikova G."/>
            <person name="Pati A."/>
            <person name="Chen A."/>
            <person name="Palaniappan K."/>
            <person name="Mavromatis K."/>
            <person name="Liolios K."/>
            <person name="Brettin T."/>
            <person name="Fiebig A."/>
            <person name="Rohde M."/>
            <person name="Abt B."/>
            <person name="Goker M."/>
            <person name="Detter J.C."/>
            <person name="Woyke T."/>
            <person name="Bristow J."/>
            <person name="Eisen J.A."/>
            <person name="Markowitz V."/>
            <person name="Hugenholtz P."/>
            <person name="Kyrpides N.C."/>
            <person name="Klenk H.P."/>
            <person name="Lapidus A."/>
        </authorList>
    </citation>
    <scope>NUCLEOTIDE SEQUENCE [LARGE SCALE GENOMIC DNA]</scope>
    <source>
        <strain evidence="4">DSM 44963</strain>
    </source>
</reference>
<evidence type="ECO:0000313" key="4">
    <source>
        <dbReference type="Proteomes" id="UP000004508"/>
    </source>
</evidence>
<name>D6TWA3_KTERA</name>
<proteinExistence type="inferred from homology"/>
<protein>
    <submittedName>
        <fullName evidence="3">Activator of Hsp90 ATPase 1 family protein</fullName>
    </submittedName>
</protein>
<keyword evidence="4" id="KW-1185">Reference proteome</keyword>
<evidence type="ECO:0000256" key="1">
    <source>
        <dbReference type="ARBA" id="ARBA00006817"/>
    </source>
</evidence>
<dbReference type="AlphaFoldDB" id="D6TWA3"/>
<comment type="similarity">
    <text evidence="1">Belongs to the AHA1 family.</text>
</comment>
<dbReference type="eggNOG" id="COG3832">
    <property type="taxonomic scope" value="Bacteria"/>
</dbReference>
<dbReference type="Proteomes" id="UP000004508">
    <property type="component" value="Unassembled WGS sequence"/>
</dbReference>
<dbReference type="RefSeq" id="WP_007916069.1">
    <property type="nucleotide sequence ID" value="NZ_ADVG01000003.1"/>
</dbReference>
<dbReference type="EMBL" id="ADVG01000003">
    <property type="protein sequence ID" value="EFH84486.1"/>
    <property type="molecule type" value="Genomic_DNA"/>
</dbReference>
<organism evidence="3 4">
    <name type="scientific">Ktedonobacter racemifer DSM 44963</name>
    <dbReference type="NCBI Taxonomy" id="485913"/>
    <lineage>
        <taxon>Bacteria</taxon>
        <taxon>Bacillati</taxon>
        <taxon>Chloroflexota</taxon>
        <taxon>Ktedonobacteria</taxon>
        <taxon>Ktedonobacterales</taxon>
        <taxon>Ktedonobacteraceae</taxon>
        <taxon>Ktedonobacter</taxon>
    </lineage>
</organism>
<dbReference type="InterPro" id="IPR013538">
    <property type="entry name" value="ASHA1/2-like_C"/>
</dbReference>
<sequence>MTDKIEREISIQAPIATVWEVITKPEYISQWFGSQVEIDVRPGGKGRLIWGENFEAPLEIVEVEKPHLFSFLWVAPDEETKATHQQTLVAFRLIEDGAETKLSFTESGFEKLAITAEQKATLIANHTPGWADFLSKLQRCAQNIPTEA</sequence>
<dbReference type="InterPro" id="IPR023393">
    <property type="entry name" value="START-like_dom_sf"/>
</dbReference>